<feature type="region of interest" description="Disordered" evidence="1">
    <location>
        <begin position="85"/>
        <end position="114"/>
    </location>
</feature>
<comment type="caution">
    <text evidence="2">The sequence shown here is derived from an EMBL/GenBank/DDBJ whole genome shotgun (WGS) entry which is preliminary data.</text>
</comment>
<gene>
    <name evidence="2" type="ORF">L9W73_11565</name>
</gene>
<proteinExistence type="predicted"/>
<organism evidence="2 3">
    <name type="scientific">Vibrio aestuarianus</name>
    <dbReference type="NCBI Taxonomy" id="28171"/>
    <lineage>
        <taxon>Bacteria</taxon>
        <taxon>Pseudomonadati</taxon>
        <taxon>Pseudomonadota</taxon>
        <taxon>Gammaproteobacteria</taxon>
        <taxon>Vibrionales</taxon>
        <taxon>Vibrionaceae</taxon>
        <taxon>Vibrio</taxon>
    </lineage>
</organism>
<protein>
    <submittedName>
        <fullName evidence="2">Uncharacterized protein</fullName>
    </submittedName>
</protein>
<dbReference type="EMBL" id="JAKNAP010000039">
    <property type="protein sequence ID" value="MDE1357940.1"/>
    <property type="molecule type" value="Genomic_DNA"/>
</dbReference>
<dbReference type="RefSeq" id="WP_255091652.1">
    <property type="nucleotide sequence ID" value="NZ_JAAKZK010000043.1"/>
</dbReference>
<dbReference type="Proteomes" id="UP001140973">
    <property type="component" value="Unassembled WGS sequence"/>
</dbReference>
<sequence>MYLLRLPNSVYDTRIAPPLPLRESDYPKEFTFFFLTRDRKIAYLRNIEQVQLLQALFDKAKATALSFAEFKAELADAINQLRQNYRSQPETTTNAPMLSGTTAVKTASPRSSVGKEELNRLTKVAAYRYLKYS</sequence>
<dbReference type="AlphaFoldDB" id="A0A9X4FM46"/>
<name>A0A9X4FM46_9VIBR</name>
<evidence type="ECO:0000313" key="2">
    <source>
        <dbReference type="EMBL" id="MDE1357940.1"/>
    </source>
</evidence>
<accession>A0A9X4FM46</accession>
<reference evidence="2" key="1">
    <citation type="submission" date="2022-02" db="EMBL/GenBank/DDBJ databases">
        <title>Emergence and expansion in Europe of a Vibrio aestuarianus clonal complex pathogenic for oysters.</title>
        <authorList>
            <person name="Mesnil A."/>
            <person name="Travers M.-A."/>
        </authorList>
    </citation>
    <scope>NUCLEOTIDE SEQUENCE</scope>
    <source>
        <strain evidence="2">151-ITT-15-cp-1</strain>
    </source>
</reference>
<evidence type="ECO:0000256" key="1">
    <source>
        <dbReference type="SAM" id="MobiDB-lite"/>
    </source>
</evidence>
<feature type="compositionally biased region" description="Polar residues" evidence="1">
    <location>
        <begin position="85"/>
        <end position="111"/>
    </location>
</feature>
<evidence type="ECO:0000313" key="3">
    <source>
        <dbReference type="Proteomes" id="UP001140973"/>
    </source>
</evidence>